<dbReference type="Gene3D" id="3.40.50.720">
    <property type="entry name" value="NAD(P)-binding Rossmann-like Domain"/>
    <property type="match status" value="1"/>
</dbReference>
<dbReference type="SUPFAM" id="SSF51735">
    <property type="entry name" value="NAD(P)-binding Rossmann-fold domains"/>
    <property type="match status" value="1"/>
</dbReference>
<evidence type="ECO:0000256" key="2">
    <source>
        <dbReference type="ARBA" id="ARBA00023002"/>
    </source>
</evidence>
<dbReference type="InterPro" id="IPR036291">
    <property type="entry name" value="NAD(P)-bd_dom_sf"/>
</dbReference>
<evidence type="ECO:0000313" key="3">
    <source>
        <dbReference type="EMBL" id="KAB8194188.1"/>
    </source>
</evidence>
<comment type="caution">
    <text evidence="3">The sequence shown here is derived from an EMBL/GenBank/DDBJ whole genome shotgun (WGS) entry which is preliminary data.</text>
</comment>
<dbReference type="Pfam" id="PF13561">
    <property type="entry name" value="adh_short_C2"/>
    <property type="match status" value="1"/>
</dbReference>
<dbReference type="PROSITE" id="PS00061">
    <property type="entry name" value="ADH_SHORT"/>
    <property type="match status" value="1"/>
</dbReference>
<gene>
    <name evidence="3" type="ORF">FH608_018630</name>
</gene>
<dbReference type="CDD" id="cd05233">
    <property type="entry name" value="SDR_c"/>
    <property type="match status" value="1"/>
</dbReference>
<proteinExistence type="inferred from homology"/>
<sequence length="284" mass="29217">MSRQPRDAASPRRALITGAGGGIGAAIARVLHAGGAMVIVTDTDLDAARVVADGIEGAEAVHLDVRSEQSVRTAIGSVTSRHGPLDILVNNAAVCSNLDFESVPEPVWSADVDVVLGGAIRLCQAVLPGMREAGRGAVVNVASVNGHRYFGNDTYSAAKAGLLNLTRGLAVQYGPYGVRVNSVSPGTIATPIWEERLATDPDALDRAVPWYPMGRVGTVDDVAEAVAFLAGDRASWINGIDLPVDGGLLAGSRAMAVDIGAAVVDTGWPPPAVRRTGDGIRDGG</sequence>
<keyword evidence="2" id="KW-0560">Oxidoreductase</keyword>
<evidence type="ECO:0000313" key="4">
    <source>
        <dbReference type="Proteomes" id="UP000312512"/>
    </source>
</evidence>
<dbReference type="PANTHER" id="PTHR42760:SF115">
    <property type="entry name" value="3-OXOACYL-[ACYL-CARRIER-PROTEIN] REDUCTASE FABG"/>
    <property type="match status" value="1"/>
</dbReference>
<name>A0A5C4WIP9_9ACTN</name>
<dbReference type="OrthoDB" id="4350228at2"/>
<accession>A0A5C4WIP9</accession>
<evidence type="ECO:0000256" key="1">
    <source>
        <dbReference type="ARBA" id="ARBA00006484"/>
    </source>
</evidence>
<dbReference type="InterPro" id="IPR002347">
    <property type="entry name" value="SDR_fam"/>
</dbReference>
<dbReference type="PRINTS" id="PR00080">
    <property type="entry name" value="SDRFAMILY"/>
</dbReference>
<dbReference type="RefSeq" id="WP_139631798.1">
    <property type="nucleotide sequence ID" value="NZ_VDLX02000006.1"/>
</dbReference>
<comment type="similarity">
    <text evidence="1">Belongs to the short-chain dehydrogenases/reductases (SDR) family.</text>
</comment>
<organism evidence="3 4">
    <name type="scientific">Nonomuraea phyllanthi</name>
    <dbReference type="NCBI Taxonomy" id="2219224"/>
    <lineage>
        <taxon>Bacteria</taxon>
        <taxon>Bacillati</taxon>
        <taxon>Actinomycetota</taxon>
        <taxon>Actinomycetes</taxon>
        <taxon>Streptosporangiales</taxon>
        <taxon>Streptosporangiaceae</taxon>
        <taxon>Nonomuraea</taxon>
    </lineage>
</organism>
<dbReference type="InterPro" id="IPR020904">
    <property type="entry name" value="Sc_DH/Rdtase_CS"/>
</dbReference>
<dbReference type="FunFam" id="3.40.50.720:FF:000084">
    <property type="entry name" value="Short-chain dehydrogenase reductase"/>
    <property type="match status" value="1"/>
</dbReference>
<dbReference type="Proteomes" id="UP000312512">
    <property type="component" value="Unassembled WGS sequence"/>
</dbReference>
<dbReference type="GO" id="GO:0016616">
    <property type="term" value="F:oxidoreductase activity, acting on the CH-OH group of donors, NAD or NADP as acceptor"/>
    <property type="evidence" value="ECO:0007669"/>
    <property type="project" value="TreeGrafter"/>
</dbReference>
<protein>
    <submittedName>
        <fullName evidence="3">SDR family oxidoreductase</fullName>
    </submittedName>
</protein>
<dbReference type="AlphaFoldDB" id="A0A5C4WIP9"/>
<dbReference type="PRINTS" id="PR00081">
    <property type="entry name" value="GDHRDH"/>
</dbReference>
<keyword evidence="4" id="KW-1185">Reference proteome</keyword>
<dbReference type="PANTHER" id="PTHR42760">
    <property type="entry name" value="SHORT-CHAIN DEHYDROGENASES/REDUCTASES FAMILY MEMBER"/>
    <property type="match status" value="1"/>
</dbReference>
<reference evidence="3 4" key="1">
    <citation type="submission" date="2019-10" db="EMBL/GenBank/DDBJ databases">
        <title>Nonomuraea sp. nov., isolated from Phyllanthus amarus.</title>
        <authorList>
            <person name="Klykleung N."/>
            <person name="Tanasupawat S."/>
        </authorList>
    </citation>
    <scope>NUCLEOTIDE SEQUENCE [LARGE SCALE GENOMIC DNA]</scope>
    <source>
        <strain evidence="3 4">PA1-10</strain>
    </source>
</reference>
<dbReference type="EMBL" id="VDLX02000006">
    <property type="protein sequence ID" value="KAB8194188.1"/>
    <property type="molecule type" value="Genomic_DNA"/>
</dbReference>